<organism evidence="1 2">
    <name type="scientific">Racocetra fulgida</name>
    <dbReference type="NCBI Taxonomy" id="60492"/>
    <lineage>
        <taxon>Eukaryota</taxon>
        <taxon>Fungi</taxon>
        <taxon>Fungi incertae sedis</taxon>
        <taxon>Mucoromycota</taxon>
        <taxon>Glomeromycotina</taxon>
        <taxon>Glomeromycetes</taxon>
        <taxon>Diversisporales</taxon>
        <taxon>Gigasporaceae</taxon>
        <taxon>Racocetra</taxon>
    </lineage>
</organism>
<sequence>MDYEFFQKFCDLKLSMGSNNNQESLQFGIEQFIIDFKTPLYAEISEQWAIINGMVYFSLKTSK</sequence>
<dbReference type="Proteomes" id="UP000789396">
    <property type="component" value="Unassembled WGS sequence"/>
</dbReference>
<evidence type="ECO:0000313" key="1">
    <source>
        <dbReference type="EMBL" id="CAG8750710.1"/>
    </source>
</evidence>
<feature type="non-terminal residue" evidence="1">
    <location>
        <position position="63"/>
    </location>
</feature>
<dbReference type="OrthoDB" id="10368081at2759"/>
<dbReference type="EMBL" id="CAJVPZ010036195">
    <property type="protein sequence ID" value="CAG8750710.1"/>
    <property type="molecule type" value="Genomic_DNA"/>
</dbReference>
<protein>
    <submittedName>
        <fullName evidence="1">17745_t:CDS:1</fullName>
    </submittedName>
</protein>
<evidence type="ECO:0000313" key="2">
    <source>
        <dbReference type="Proteomes" id="UP000789396"/>
    </source>
</evidence>
<proteinExistence type="predicted"/>
<dbReference type="AlphaFoldDB" id="A0A9N9NPX9"/>
<gene>
    <name evidence="1" type="ORF">RFULGI_LOCUS13572</name>
</gene>
<reference evidence="1" key="1">
    <citation type="submission" date="2021-06" db="EMBL/GenBank/DDBJ databases">
        <authorList>
            <person name="Kallberg Y."/>
            <person name="Tangrot J."/>
            <person name="Rosling A."/>
        </authorList>
    </citation>
    <scope>NUCLEOTIDE SEQUENCE</scope>
    <source>
        <strain evidence="1">IN212</strain>
    </source>
</reference>
<name>A0A9N9NPX9_9GLOM</name>
<keyword evidence="2" id="KW-1185">Reference proteome</keyword>
<accession>A0A9N9NPX9</accession>
<comment type="caution">
    <text evidence="1">The sequence shown here is derived from an EMBL/GenBank/DDBJ whole genome shotgun (WGS) entry which is preliminary data.</text>
</comment>